<evidence type="ECO:0000313" key="4">
    <source>
        <dbReference type="EMBL" id="CAD8727854.1"/>
    </source>
</evidence>
<dbReference type="InterPro" id="IPR004147">
    <property type="entry name" value="ABC1_dom"/>
</dbReference>
<reference evidence="4" key="1">
    <citation type="submission" date="2021-01" db="EMBL/GenBank/DDBJ databases">
        <authorList>
            <person name="Corre E."/>
            <person name="Pelletier E."/>
            <person name="Niang G."/>
            <person name="Scheremetjew M."/>
            <person name="Finn R."/>
            <person name="Kale V."/>
            <person name="Holt S."/>
            <person name="Cochrane G."/>
            <person name="Meng A."/>
            <person name="Brown T."/>
            <person name="Cohen L."/>
        </authorList>
    </citation>
    <scope>NUCLEOTIDE SEQUENCE</scope>
    <source>
        <strain evidence="4">Clade-D-RCC2573</strain>
    </source>
</reference>
<dbReference type="Pfam" id="PF03109">
    <property type="entry name" value="ABC1"/>
    <property type="match status" value="1"/>
</dbReference>
<feature type="chain" id="PRO_5031427079" description="ABC1 atypical kinase-like domain-containing protein" evidence="2">
    <location>
        <begin position="25"/>
        <end position="520"/>
    </location>
</feature>
<dbReference type="CDD" id="cd13969">
    <property type="entry name" value="ADCK1-like"/>
    <property type="match status" value="1"/>
</dbReference>
<protein>
    <recommendedName>
        <fullName evidence="3">ABC1 atypical kinase-like domain-containing protein</fullName>
    </recommendedName>
</protein>
<dbReference type="SUPFAM" id="SSF56112">
    <property type="entry name" value="Protein kinase-like (PK-like)"/>
    <property type="match status" value="1"/>
</dbReference>
<keyword evidence="2" id="KW-0732">Signal</keyword>
<proteinExistence type="inferred from homology"/>
<sequence length="520" mass="56662">MTYVFRRAVAVAGACATAAVVVDAARGDGDVARVARGGARAAYAAVTVARAVADYKTTSSEAMDAAHERCAVRLHAMCTANGGLYVKAGQFISTAGGVPLAYVRELSKLQDEVAPADSRAVLAVVREEFGGVDARDLFETFDPEPMAAASLAQVHRAVLKGSGREVAVKIQRPGLEQTIESDISTMASLVFFTKLAFPSFDFGFMVDEFRSRLEKEIDFEAEGRNCERMKRAFADDERIDAPSVEWNVTRKRVLTMEFVHGTKVTDIASMRKLGLDPKQAALALSDAFARMLLVHSFVHGDPHPGNVLVREHPTRRGETQVVLLDHGLYSELDESARIAMSNLWVAIAVGDEDRAVAAAKRLRVPDEFTWLMPLALARKTTDGRDVDRKQLEQQWADNKSKGGVGRPGIGEASLIGNNMPKEMIIVLRANALVRNVIKALGNSHAGNISLLEAKRQWSNVRYAILGLCIPRGLGDSTIRTASLGCRVKWRLRTVVIGARATLSAFRRAFHRAKPIDIGSK</sequence>
<name>A0A7S0T8E4_9CHLO</name>
<feature type="signal peptide" evidence="2">
    <location>
        <begin position="1"/>
        <end position="24"/>
    </location>
</feature>
<comment type="similarity">
    <text evidence="1">Belongs to the protein kinase superfamily. ADCK protein kinase family.</text>
</comment>
<dbReference type="InterPro" id="IPR051130">
    <property type="entry name" value="Mito_struct-func_regulator"/>
</dbReference>
<accession>A0A7S0T8E4</accession>
<evidence type="ECO:0000256" key="2">
    <source>
        <dbReference type="SAM" id="SignalP"/>
    </source>
</evidence>
<dbReference type="PANTHER" id="PTHR43173:SF28">
    <property type="entry name" value="AARF DOMAIN CONTAINING KINASE 5"/>
    <property type="match status" value="1"/>
</dbReference>
<dbReference type="Gene3D" id="1.10.510.10">
    <property type="entry name" value="Transferase(Phosphotransferase) domain 1"/>
    <property type="match status" value="1"/>
</dbReference>
<evidence type="ECO:0000259" key="3">
    <source>
        <dbReference type="Pfam" id="PF03109"/>
    </source>
</evidence>
<dbReference type="EMBL" id="HBFF01000967">
    <property type="protein sequence ID" value="CAD8727854.1"/>
    <property type="molecule type" value="Transcribed_RNA"/>
</dbReference>
<dbReference type="InterPro" id="IPR045307">
    <property type="entry name" value="ADCK1_dom"/>
</dbReference>
<dbReference type="PANTHER" id="PTHR43173">
    <property type="entry name" value="ABC1 FAMILY PROTEIN"/>
    <property type="match status" value="1"/>
</dbReference>
<organism evidence="4">
    <name type="scientific">Ostreococcus mediterraneus</name>
    <dbReference type="NCBI Taxonomy" id="1486918"/>
    <lineage>
        <taxon>Eukaryota</taxon>
        <taxon>Viridiplantae</taxon>
        <taxon>Chlorophyta</taxon>
        <taxon>Mamiellophyceae</taxon>
        <taxon>Mamiellales</taxon>
        <taxon>Bathycoccaceae</taxon>
        <taxon>Ostreococcus</taxon>
    </lineage>
</organism>
<feature type="domain" description="ABC1 atypical kinase-like" evidence="3">
    <location>
        <begin position="108"/>
        <end position="356"/>
    </location>
</feature>
<dbReference type="AlphaFoldDB" id="A0A7S0T8E4"/>
<evidence type="ECO:0000256" key="1">
    <source>
        <dbReference type="ARBA" id="ARBA00009670"/>
    </source>
</evidence>
<dbReference type="InterPro" id="IPR011009">
    <property type="entry name" value="Kinase-like_dom_sf"/>
</dbReference>
<gene>
    <name evidence="4" type="ORF">OMED0936_LOCUS778</name>
</gene>